<organism evidence="2 3">
    <name type="scientific">Opitutus terrae (strain DSM 11246 / JCM 15787 / PB90-1)</name>
    <dbReference type="NCBI Taxonomy" id="452637"/>
    <lineage>
        <taxon>Bacteria</taxon>
        <taxon>Pseudomonadati</taxon>
        <taxon>Verrucomicrobiota</taxon>
        <taxon>Opitutia</taxon>
        <taxon>Opitutales</taxon>
        <taxon>Opitutaceae</taxon>
        <taxon>Opitutus</taxon>
    </lineage>
</organism>
<reference evidence="2 3" key="1">
    <citation type="journal article" date="2011" name="J. Bacteriol.">
        <title>Genome sequence of the verrucomicrobium Opitutus terrae PB90-1, an abundant inhabitant of rice paddy soil ecosystems.</title>
        <authorList>
            <person name="van Passel M.W."/>
            <person name="Kant R."/>
            <person name="Palva A."/>
            <person name="Copeland A."/>
            <person name="Lucas S."/>
            <person name="Lapidus A."/>
            <person name="Glavina del Rio T."/>
            <person name="Pitluck S."/>
            <person name="Goltsman E."/>
            <person name="Clum A."/>
            <person name="Sun H."/>
            <person name="Schmutz J."/>
            <person name="Larimer F.W."/>
            <person name="Land M.L."/>
            <person name="Hauser L."/>
            <person name="Kyrpides N."/>
            <person name="Mikhailova N."/>
            <person name="Richardson P.P."/>
            <person name="Janssen P.H."/>
            <person name="de Vos W.M."/>
            <person name="Smidt H."/>
        </authorList>
    </citation>
    <scope>NUCLEOTIDE SEQUENCE [LARGE SCALE GENOMIC DNA]</scope>
    <source>
        <strain evidence="3">DSM 11246 / JCM 15787 / PB90-1</strain>
    </source>
</reference>
<evidence type="ECO:0000313" key="3">
    <source>
        <dbReference type="Proteomes" id="UP000007013"/>
    </source>
</evidence>
<feature type="domain" description="NodB homology" evidence="1">
    <location>
        <begin position="37"/>
        <end position="144"/>
    </location>
</feature>
<dbReference type="CDD" id="cd10967">
    <property type="entry name" value="CE4_GLA_like_6s"/>
    <property type="match status" value="1"/>
</dbReference>
<dbReference type="HOGENOM" id="CLU_1025623_0_0_0"/>
<evidence type="ECO:0000313" key="2">
    <source>
        <dbReference type="EMBL" id="ACB75190.1"/>
    </source>
</evidence>
<dbReference type="SUPFAM" id="SSF88713">
    <property type="entry name" value="Glycoside hydrolase/deacetylase"/>
    <property type="match status" value="1"/>
</dbReference>
<dbReference type="STRING" id="452637.Oter_1907"/>
<dbReference type="Gene3D" id="3.20.20.370">
    <property type="entry name" value="Glycoside hydrolase/deacetylase"/>
    <property type="match status" value="1"/>
</dbReference>
<dbReference type="KEGG" id="ote:Oter_1907"/>
<dbReference type="OrthoDB" id="2649545at2"/>
<dbReference type="eggNOG" id="COG0726">
    <property type="taxonomic scope" value="Bacteria"/>
</dbReference>
<keyword evidence="3" id="KW-1185">Reference proteome</keyword>
<dbReference type="RefSeq" id="WP_012374727.1">
    <property type="nucleotide sequence ID" value="NC_010571.1"/>
</dbReference>
<gene>
    <name evidence="2" type="ordered locus">Oter_1907</name>
</gene>
<name>B1ZXY8_OPITP</name>
<protein>
    <submittedName>
        <fullName evidence="2">Polysaccharide deacetylase</fullName>
    </submittedName>
</protein>
<dbReference type="InterPro" id="IPR002509">
    <property type="entry name" value="NODB_dom"/>
</dbReference>
<dbReference type="Proteomes" id="UP000007013">
    <property type="component" value="Chromosome"/>
</dbReference>
<dbReference type="EMBL" id="CP001032">
    <property type="protein sequence ID" value="ACB75190.1"/>
    <property type="molecule type" value="Genomic_DNA"/>
</dbReference>
<proteinExistence type="predicted"/>
<dbReference type="Pfam" id="PF01522">
    <property type="entry name" value="Polysacc_deac_1"/>
    <property type="match status" value="1"/>
</dbReference>
<evidence type="ECO:0000259" key="1">
    <source>
        <dbReference type="Pfam" id="PF01522"/>
    </source>
</evidence>
<accession>B1ZXY8</accession>
<dbReference type="InterPro" id="IPR011330">
    <property type="entry name" value="Glyco_hydro/deAcase_b/a-brl"/>
</dbReference>
<dbReference type="GO" id="GO:0005975">
    <property type="term" value="P:carbohydrate metabolic process"/>
    <property type="evidence" value="ECO:0007669"/>
    <property type="project" value="InterPro"/>
</dbReference>
<dbReference type="AlphaFoldDB" id="B1ZXY8"/>
<dbReference type="GO" id="GO:0016810">
    <property type="term" value="F:hydrolase activity, acting on carbon-nitrogen (but not peptide) bonds"/>
    <property type="evidence" value="ECO:0007669"/>
    <property type="project" value="InterPro"/>
</dbReference>
<sequence length="282" mass="30717">MLGCLLGGFSALGRTEPGPNAVEKAAADVWPNGAACAVSLSYDDAVPVHHQRVAPLLEQHGLRGTFYLLVRAIDNVDAWKAVAAHGHELGNHSLFHPCRRDAGNAGWLAKHYDLADYTPGRWRDELAVANAFLALLDGGKPRTFGNTCTHLTIGRGAQEQPMDPILAELFVAARGNITHRLVDPAHPAFTRLGHYVGDGKTFAQLRQEIEAARAQGGWIIYMFHGVGAGTHNLYVDDEEHRQLIEWLDRERGSIWTAPVVEVARHLQAAGGRSAAQPQRSGR</sequence>